<sequence length="103" mass="11989">MVTTRRRTKHKSPDCIAIATRRYPRSRREALNATTQLRDQERHIQRRIFATRSKATRRKGNATESSTYQRRRTDPTKSAPIQRGTLATRPAPCRDANPVFQQL</sequence>
<protein>
    <submittedName>
        <fullName evidence="1">Uncharacterized protein</fullName>
    </submittedName>
</protein>
<dbReference type="Proteomes" id="UP001055811">
    <property type="component" value="Linkage Group LG02"/>
</dbReference>
<organism evidence="1 2">
    <name type="scientific">Cichorium intybus</name>
    <name type="common">Chicory</name>
    <dbReference type="NCBI Taxonomy" id="13427"/>
    <lineage>
        <taxon>Eukaryota</taxon>
        <taxon>Viridiplantae</taxon>
        <taxon>Streptophyta</taxon>
        <taxon>Embryophyta</taxon>
        <taxon>Tracheophyta</taxon>
        <taxon>Spermatophyta</taxon>
        <taxon>Magnoliopsida</taxon>
        <taxon>eudicotyledons</taxon>
        <taxon>Gunneridae</taxon>
        <taxon>Pentapetalae</taxon>
        <taxon>asterids</taxon>
        <taxon>campanulids</taxon>
        <taxon>Asterales</taxon>
        <taxon>Asteraceae</taxon>
        <taxon>Cichorioideae</taxon>
        <taxon>Cichorieae</taxon>
        <taxon>Cichoriinae</taxon>
        <taxon>Cichorium</taxon>
    </lineage>
</organism>
<keyword evidence="2" id="KW-1185">Reference proteome</keyword>
<dbReference type="EMBL" id="CM042010">
    <property type="protein sequence ID" value="KAI3780070.1"/>
    <property type="molecule type" value="Genomic_DNA"/>
</dbReference>
<accession>A0ACB9GAG2</accession>
<name>A0ACB9GAG2_CICIN</name>
<comment type="caution">
    <text evidence="1">The sequence shown here is derived from an EMBL/GenBank/DDBJ whole genome shotgun (WGS) entry which is preliminary data.</text>
</comment>
<evidence type="ECO:0000313" key="2">
    <source>
        <dbReference type="Proteomes" id="UP001055811"/>
    </source>
</evidence>
<evidence type="ECO:0000313" key="1">
    <source>
        <dbReference type="EMBL" id="KAI3780070.1"/>
    </source>
</evidence>
<gene>
    <name evidence="1" type="ORF">L2E82_09946</name>
</gene>
<reference evidence="2" key="1">
    <citation type="journal article" date="2022" name="Mol. Ecol. Resour.">
        <title>The genomes of chicory, endive, great burdock and yacon provide insights into Asteraceae palaeo-polyploidization history and plant inulin production.</title>
        <authorList>
            <person name="Fan W."/>
            <person name="Wang S."/>
            <person name="Wang H."/>
            <person name="Wang A."/>
            <person name="Jiang F."/>
            <person name="Liu H."/>
            <person name="Zhao H."/>
            <person name="Xu D."/>
            <person name="Zhang Y."/>
        </authorList>
    </citation>
    <scope>NUCLEOTIDE SEQUENCE [LARGE SCALE GENOMIC DNA]</scope>
    <source>
        <strain evidence="2">cv. Punajuju</strain>
    </source>
</reference>
<reference evidence="1 2" key="2">
    <citation type="journal article" date="2022" name="Mol. Ecol. Resour.">
        <title>The genomes of chicory, endive, great burdock and yacon provide insights into Asteraceae paleo-polyploidization history and plant inulin production.</title>
        <authorList>
            <person name="Fan W."/>
            <person name="Wang S."/>
            <person name="Wang H."/>
            <person name="Wang A."/>
            <person name="Jiang F."/>
            <person name="Liu H."/>
            <person name="Zhao H."/>
            <person name="Xu D."/>
            <person name="Zhang Y."/>
        </authorList>
    </citation>
    <scope>NUCLEOTIDE SEQUENCE [LARGE SCALE GENOMIC DNA]</scope>
    <source>
        <strain evidence="2">cv. Punajuju</strain>
        <tissue evidence="1">Leaves</tissue>
    </source>
</reference>
<proteinExistence type="predicted"/>